<dbReference type="Gene3D" id="2.60.40.1930">
    <property type="match status" value="1"/>
</dbReference>
<proteinExistence type="predicted"/>
<reference evidence="1 2" key="1">
    <citation type="submission" date="2021-05" db="EMBL/GenBank/DDBJ databases">
        <title>Comparative genomic studies on the polysaccharide-degrading batcterial strains of the Flammeovirga genus.</title>
        <authorList>
            <person name="Zewei F."/>
            <person name="Zheng Z."/>
            <person name="Yu L."/>
            <person name="Ruyue G."/>
            <person name="Yanhong M."/>
            <person name="Yuanyuan C."/>
            <person name="Jingyan G."/>
            <person name="Wenjun H."/>
        </authorList>
    </citation>
    <scope>NUCLEOTIDE SEQUENCE [LARGE SCALE GENOMIC DNA]</scope>
    <source>
        <strain evidence="1 2">NBRC:100898</strain>
    </source>
</reference>
<name>A0AAX1NCW4_9BACT</name>
<accession>A0AAX1NCW4</accession>
<dbReference type="KEGG" id="fya:KMW28_21780"/>
<protein>
    <submittedName>
        <fullName evidence="1">Uncharacterized protein</fullName>
    </submittedName>
</protein>
<sequence length="831" mass="95436">MKKATTFIFLLVVSIFLMNFSEQSPIEKLVAKINQQRKLLAKEVLYIHTDKPYYMAGESIYYKVYLREASRFLPQQLSKTVYVEWINPKSEIVSKQVIHLDKEHNHGDIKLSTELAQGEYLLRAYTNWMRNYGTDYFFEQKVNVFQIDIEQRRVAEEKNVNDSSSEINDGQHYNQEFDLQFFAESGKMMANIPNKVGFKLLNESGYGQDFTATVFNQNDEKVQEIKSDYLGMGSLYLSPKNNEKYYAVLNKDLHKQHPTKYDLPKVETQTTVLKINNIKPEIWRAQIISNDNQLAEGVHLMMSQRGEVLNTWSIASKNVTAFIKIPTDRIKNGVVRFTLLNKDLLPIVERKSFKYIPQNLSISMDKPMYKKRDKATVTLDLKDSDSTGISGVSSISIVDKNLIDMDTKTKTLESSWLFQNEIKGNIEQPKSYFADYSLEKSNWLDNLMLTQGYEQPVWLDHLDDSLKMEFLPERGISIMGRTTKVLNKEKVRVSEITMTSLNGERSYAEQVVTDDLGKFMFTGMVFYDTTDFVFSAKKFNTKKGRTTENKNVDISLYGVDSPIIYPFSSTVKEETINALSAYEKEVLDIEKINRAFDSKTIILDEVEISELAENDPFDRPGKLHTDVLSKVIIDSMNYEGMTVWQMLQYNPRASMMLRRYGIGSNGGVADIDEAGIITDFNDFPVILDNFTADIVMLKSMMASEIEYFEVLSPADAALYVYGAENGIIALWSKTGGSSPNYTVYGINSIKHPGYYVGKEYYTPKYDVQSDDHRKPDHRITLEWFPNVEIDSIGTGTVEFFTDDKASDYLIEVEGIDQRGEPYYEVKTFKNN</sequence>
<keyword evidence="2" id="KW-1185">Reference proteome</keyword>
<dbReference type="AlphaFoldDB" id="A0AAX1NCW4"/>
<gene>
    <name evidence="1" type="ORF">KMW28_21780</name>
</gene>
<dbReference type="Proteomes" id="UP000678679">
    <property type="component" value="Chromosome 2"/>
</dbReference>
<evidence type="ECO:0000313" key="2">
    <source>
        <dbReference type="Proteomes" id="UP000678679"/>
    </source>
</evidence>
<dbReference type="RefSeq" id="WP_169662263.1">
    <property type="nucleotide sequence ID" value="NZ_CP076133.1"/>
</dbReference>
<organism evidence="1 2">
    <name type="scientific">Flammeovirga yaeyamensis</name>
    <dbReference type="NCBI Taxonomy" id="367791"/>
    <lineage>
        <taxon>Bacteria</taxon>
        <taxon>Pseudomonadati</taxon>
        <taxon>Bacteroidota</taxon>
        <taxon>Cytophagia</taxon>
        <taxon>Cytophagales</taxon>
        <taxon>Flammeovirgaceae</taxon>
        <taxon>Flammeovirga</taxon>
    </lineage>
</organism>
<evidence type="ECO:0000313" key="1">
    <source>
        <dbReference type="EMBL" id="QWG05057.1"/>
    </source>
</evidence>
<dbReference type="EMBL" id="CP076133">
    <property type="protein sequence ID" value="QWG05057.1"/>
    <property type="molecule type" value="Genomic_DNA"/>
</dbReference>